<dbReference type="InterPro" id="IPR000719">
    <property type="entry name" value="Prot_kinase_dom"/>
</dbReference>
<feature type="compositionally biased region" description="Pro residues" evidence="6">
    <location>
        <begin position="336"/>
        <end position="361"/>
    </location>
</feature>
<feature type="transmembrane region" description="Helical" evidence="7">
    <location>
        <begin position="410"/>
        <end position="430"/>
    </location>
</feature>
<dbReference type="Pfam" id="PF00069">
    <property type="entry name" value="Pkinase"/>
    <property type="match status" value="1"/>
</dbReference>
<dbReference type="Gene3D" id="1.10.510.10">
    <property type="entry name" value="Transferase(Phosphotransferase) domain 1"/>
    <property type="match status" value="1"/>
</dbReference>
<keyword evidence="7" id="KW-0472">Membrane</keyword>
<dbReference type="eggNOG" id="COG0515">
    <property type="taxonomic scope" value="Bacteria"/>
</dbReference>
<evidence type="ECO:0000259" key="8">
    <source>
        <dbReference type="PROSITE" id="PS50011"/>
    </source>
</evidence>
<evidence type="ECO:0000256" key="7">
    <source>
        <dbReference type="SAM" id="Phobius"/>
    </source>
</evidence>
<proteinExistence type="predicted"/>
<dbReference type="KEGG" id="sus:Acid_4314"/>
<evidence type="ECO:0000313" key="9">
    <source>
        <dbReference type="EMBL" id="ABJ85276.1"/>
    </source>
</evidence>
<dbReference type="InterPro" id="IPR008271">
    <property type="entry name" value="Ser/Thr_kinase_AS"/>
</dbReference>
<feature type="region of interest" description="Disordered" evidence="6">
    <location>
        <begin position="289"/>
        <end position="361"/>
    </location>
</feature>
<keyword evidence="4 9" id="KW-0418">Kinase</keyword>
<dbReference type="InParanoid" id="Q01YI9"/>
<dbReference type="Gene3D" id="3.30.200.20">
    <property type="entry name" value="Phosphorylase Kinase, domain 1"/>
    <property type="match status" value="1"/>
</dbReference>
<accession>Q01YI9</accession>
<evidence type="ECO:0000256" key="5">
    <source>
        <dbReference type="ARBA" id="ARBA00022840"/>
    </source>
</evidence>
<feature type="domain" description="Protein kinase" evidence="8">
    <location>
        <begin position="7"/>
        <end position="262"/>
    </location>
</feature>
<evidence type="ECO:0000256" key="6">
    <source>
        <dbReference type="SAM" id="MobiDB-lite"/>
    </source>
</evidence>
<dbReference type="InterPro" id="IPR050660">
    <property type="entry name" value="NEK_Ser/Thr_kinase"/>
</dbReference>
<evidence type="ECO:0000256" key="4">
    <source>
        <dbReference type="ARBA" id="ARBA00022777"/>
    </source>
</evidence>
<keyword evidence="3" id="KW-0547">Nucleotide-binding</keyword>
<evidence type="ECO:0000256" key="3">
    <source>
        <dbReference type="ARBA" id="ARBA00022741"/>
    </source>
</evidence>
<evidence type="ECO:0000256" key="1">
    <source>
        <dbReference type="ARBA" id="ARBA00012513"/>
    </source>
</evidence>
<dbReference type="InterPro" id="IPR011009">
    <property type="entry name" value="Kinase-like_dom_sf"/>
</dbReference>
<keyword evidence="9" id="KW-0723">Serine/threonine-protein kinase</keyword>
<keyword evidence="2" id="KW-0808">Transferase</keyword>
<organism evidence="9">
    <name type="scientific">Solibacter usitatus (strain Ellin6076)</name>
    <dbReference type="NCBI Taxonomy" id="234267"/>
    <lineage>
        <taxon>Bacteria</taxon>
        <taxon>Pseudomonadati</taxon>
        <taxon>Acidobacteriota</taxon>
        <taxon>Terriglobia</taxon>
        <taxon>Bryobacterales</taxon>
        <taxon>Solibacteraceae</taxon>
        <taxon>Candidatus Solibacter</taxon>
    </lineage>
</organism>
<dbReference type="AlphaFoldDB" id="Q01YI9"/>
<dbReference type="GO" id="GO:0004674">
    <property type="term" value="F:protein serine/threonine kinase activity"/>
    <property type="evidence" value="ECO:0007669"/>
    <property type="project" value="UniProtKB-KW"/>
</dbReference>
<dbReference type="PROSITE" id="PS00108">
    <property type="entry name" value="PROTEIN_KINASE_ST"/>
    <property type="match status" value="1"/>
</dbReference>
<dbReference type="PROSITE" id="PS50011">
    <property type="entry name" value="PROTEIN_KINASE_DOM"/>
    <property type="match status" value="1"/>
</dbReference>
<evidence type="ECO:0000256" key="2">
    <source>
        <dbReference type="ARBA" id="ARBA00022679"/>
    </source>
</evidence>
<dbReference type="OrthoDB" id="6111975at2"/>
<sequence length="431" mass="46071">MDKIGPFQLLETIHLGSQPLFRARGKDGQEVAVKAIPVANLTDETRERFTREAETCRKLDHPNIIRVFETGEADGMLYQAMELLAGADLGKVMSEGRHFDWEAKLSIMEQVSSGLQYAHEHQLVHRDIKPANLFLENSGRVKVLDFGMVRVAESELTKAGSSLGTLNYMSPEQIRGERVTPATDVFSAGIVFYQLASGRHPFSSRDRGLAQVVSAIVFEAPPKLSEVCPDAPEGLGFILDRALEKDVARRLQNAGDLKHAVSLCRMALGMAPPPAPPPAKEDLGATKVMRTPPQAGAPAPEDEGRTLVHRRPVPTAPPPASGELAEAGKTRALPRMSPPKPVAPPPPPPPAAPKPLAAPPRPAAPAAQYSYCPSCTFANPAGSAVCQRCQTPFAAPPAAAVVAKSSQMSLYVAIGVAVLLAIVLIVVLMMK</sequence>
<dbReference type="CDD" id="cd14014">
    <property type="entry name" value="STKc_PknB_like"/>
    <property type="match status" value="1"/>
</dbReference>
<dbReference type="HOGENOM" id="CLU_000288_63_44_0"/>
<dbReference type="GO" id="GO:0005524">
    <property type="term" value="F:ATP binding"/>
    <property type="evidence" value="ECO:0007669"/>
    <property type="project" value="UniProtKB-KW"/>
</dbReference>
<reference evidence="9" key="1">
    <citation type="submission" date="2006-10" db="EMBL/GenBank/DDBJ databases">
        <title>Complete sequence of Solibacter usitatus Ellin6076.</title>
        <authorList>
            <consortium name="US DOE Joint Genome Institute"/>
            <person name="Copeland A."/>
            <person name="Lucas S."/>
            <person name="Lapidus A."/>
            <person name="Barry K."/>
            <person name="Detter J.C."/>
            <person name="Glavina del Rio T."/>
            <person name="Hammon N."/>
            <person name="Israni S."/>
            <person name="Dalin E."/>
            <person name="Tice H."/>
            <person name="Pitluck S."/>
            <person name="Thompson L.S."/>
            <person name="Brettin T."/>
            <person name="Bruce D."/>
            <person name="Han C."/>
            <person name="Tapia R."/>
            <person name="Gilna P."/>
            <person name="Schmutz J."/>
            <person name="Larimer F."/>
            <person name="Land M."/>
            <person name="Hauser L."/>
            <person name="Kyrpides N."/>
            <person name="Mikhailova N."/>
            <person name="Janssen P.H."/>
            <person name="Kuske C.R."/>
            <person name="Richardson P."/>
        </authorList>
    </citation>
    <scope>NUCLEOTIDE SEQUENCE</scope>
    <source>
        <strain evidence="9">Ellin6076</strain>
    </source>
</reference>
<dbReference type="STRING" id="234267.Acid_4314"/>
<dbReference type="EMBL" id="CP000473">
    <property type="protein sequence ID" value="ABJ85276.1"/>
    <property type="molecule type" value="Genomic_DNA"/>
</dbReference>
<keyword evidence="7" id="KW-1133">Transmembrane helix</keyword>
<keyword evidence="7" id="KW-0812">Transmembrane</keyword>
<keyword evidence="5" id="KW-0067">ATP-binding</keyword>
<dbReference type="PANTHER" id="PTHR43671:SF13">
    <property type="entry name" value="SERINE_THREONINE-PROTEIN KINASE NEK2"/>
    <property type="match status" value="1"/>
</dbReference>
<name>Q01YI9_SOLUE</name>
<gene>
    <name evidence="9" type="ordered locus">Acid_4314</name>
</gene>
<dbReference type="SMART" id="SM00220">
    <property type="entry name" value="S_TKc"/>
    <property type="match status" value="1"/>
</dbReference>
<dbReference type="SUPFAM" id="SSF56112">
    <property type="entry name" value="Protein kinase-like (PK-like)"/>
    <property type="match status" value="1"/>
</dbReference>
<protein>
    <recommendedName>
        <fullName evidence="1">non-specific serine/threonine protein kinase</fullName>
        <ecNumber evidence="1">2.7.11.1</ecNumber>
    </recommendedName>
</protein>
<dbReference type="PANTHER" id="PTHR43671">
    <property type="entry name" value="SERINE/THREONINE-PROTEIN KINASE NEK"/>
    <property type="match status" value="1"/>
</dbReference>
<dbReference type="EC" id="2.7.11.1" evidence="1"/>